<dbReference type="RefSeq" id="WP_037288191.1">
    <property type="nucleotide sequence ID" value="NZ_JEOB01000003.1"/>
</dbReference>
<dbReference type="PATRIC" id="fig|1341156.4.peg.2187"/>
<dbReference type="Pfam" id="PF04002">
    <property type="entry name" value="RadC"/>
    <property type="match status" value="1"/>
</dbReference>
<evidence type="ECO:0000256" key="2">
    <source>
        <dbReference type="ARBA" id="ARBA00022670"/>
    </source>
</evidence>
<dbReference type="InterPro" id="IPR010994">
    <property type="entry name" value="RuvA_2-like"/>
</dbReference>
<dbReference type="AlphaFoldDB" id="A0A011VUE5"/>
<comment type="similarity">
    <text evidence="1">Belongs to the UPF0758 family.</text>
</comment>
<evidence type="ECO:0000256" key="4">
    <source>
        <dbReference type="ARBA" id="ARBA00022801"/>
    </source>
</evidence>
<feature type="domain" description="MPN" evidence="7">
    <location>
        <begin position="101"/>
        <end position="225"/>
    </location>
</feature>
<sequence length="229" mass="25842">MVENSGHNGHRERMRQKFRNDTDLSSFTDLEVLEMLLFSVIPRADTRETAQSLLNTFGNLNTVLSVDIDTLCRVKGVGLKCAEHIVFLGQVFRRAEKESLISVQADDFDDLSRYLINFFKGDTVGRLCAFSINKSGRLTASTVLSVGITDRIAFDIEDLKTFLKQNNAEMLLLAHNRTDGTADPTEEDILLTRKIRNLLDDEVYLLDHVAVSTDNAVSMRSRGCFRSFE</sequence>
<evidence type="ECO:0000256" key="3">
    <source>
        <dbReference type="ARBA" id="ARBA00022723"/>
    </source>
</evidence>
<evidence type="ECO:0000256" key="5">
    <source>
        <dbReference type="ARBA" id="ARBA00022833"/>
    </source>
</evidence>
<dbReference type="GO" id="GO:0006508">
    <property type="term" value="P:proteolysis"/>
    <property type="evidence" value="ECO:0007669"/>
    <property type="project" value="UniProtKB-KW"/>
</dbReference>
<reference evidence="8 9" key="1">
    <citation type="submission" date="2013-06" db="EMBL/GenBank/DDBJ databases">
        <title>Rumen cellulosomics: divergent fiber-degrading strategies revealed by comparative genome-wide analysis of six Ruminococcal strains.</title>
        <authorList>
            <person name="Dassa B."/>
            <person name="Borovok I."/>
            <person name="Lamed R."/>
            <person name="Flint H."/>
            <person name="Yeoman C.J."/>
            <person name="White B."/>
            <person name="Bayer E.A."/>
        </authorList>
    </citation>
    <scope>NUCLEOTIDE SEQUENCE [LARGE SCALE GENOMIC DNA]</scope>
    <source>
        <strain evidence="8 9">SY3</strain>
    </source>
</reference>
<evidence type="ECO:0000313" key="8">
    <source>
        <dbReference type="EMBL" id="EXM38896.1"/>
    </source>
</evidence>
<accession>A0A011VUE5</accession>
<protein>
    <submittedName>
        <fullName evidence="8">DNA repair protein RadC</fullName>
    </submittedName>
</protein>
<keyword evidence="5" id="KW-0862">Zinc</keyword>
<dbReference type="Gene3D" id="1.10.150.20">
    <property type="entry name" value="5' to 3' exonuclease, C-terminal subdomain"/>
    <property type="match status" value="1"/>
</dbReference>
<name>A0A011VUE5_RUMAL</name>
<comment type="caution">
    <text evidence="8">The sequence shown here is derived from an EMBL/GenBank/DDBJ whole genome shotgun (WGS) entry which is preliminary data.</text>
</comment>
<dbReference type="InterPro" id="IPR001405">
    <property type="entry name" value="UPF0758"/>
</dbReference>
<gene>
    <name evidence="8" type="ORF">RASY3_11215</name>
</gene>
<organism evidence="8 9">
    <name type="scientific">Ruminococcus albus SY3</name>
    <dbReference type="NCBI Taxonomy" id="1341156"/>
    <lineage>
        <taxon>Bacteria</taxon>
        <taxon>Bacillati</taxon>
        <taxon>Bacillota</taxon>
        <taxon>Clostridia</taxon>
        <taxon>Eubacteriales</taxon>
        <taxon>Oscillospiraceae</taxon>
        <taxon>Ruminococcus</taxon>
    </lineage>
</organism>
<dbReference type="SUPFAM" id="SSF47781">
    <property type="entry name" value="RuvA domain 2-like"/>
    <property type="match status" value="1"/>
</dbReference>
<dbReference type="InterPro" id="IPR037518">
    <property type="entry name" value="MPN"/>
</dbReference>
<dbReference type="Proteomes" id="UP000021369">
    <property type="component" value="Unassembled WGS sequence"/>
</dbReference>
<dbReference type="PANTHER" id="PTHR30471">
    <property type="entry name" value="DNA REPAIR PROTEIN RADC"/>
    <property type="match status" value="1"/>
</dbReference>
<evidence type="ECO:0000313" key="9">
    <source>
        <dbReference type="Proteomes" id="UP000021369"/>
    </source>
</evidence>
<keyword evidence="4" id="KW-0378">Hydrolase</keyword>
<evidence type="ECO:0000256" key="6">
    <source>
        <dbReference type="ARBA" id="ARBA00023049"/>
    </source>
</evidence>
<keyword evidence="3" id="KW-0479">Metal-binding</keyword>
<dbReference type="GO" id="GO:0008237">
    <property type="term" value="F:metallopeptidase activity"/>
    <property type="evidence" value="ECO:0007669"/>
    <property type="project" value="UniProtKB-KW"/>
</dbReference>
<dbReference type="EMBL" id="JEOB01000003">
    <property type="protein sequence ID" value="EXM38896.1"/>
    <property type="molecule type" value="Genomic_DNA"/>
</dbReference>
<keyword evidence="9" id="KW-1185">Reference proteome</keyword>
<proteinExistence type="inferred from homology"/>
<dbReference type="Gene3D" id="3.40.140.10">
    <property type="entry name" value="Cytidine Deaminase, domain 2"/>
    <property type="match status" value="1"/>
</dbReference>
<keyword evidence="2" id="KW-0645">Protease</keyword>
<dbReference type="PANTHER" id="PTHR30471:SF3">
    <property type="entry name" value="UPF0758 PROTEIN YEES-RELATED"/>
    <property type="match status" value="1"/>
</dbReference>
<dbReference type="OrthoDB" id="9804482at2"/>
<evidence type="ECO:0000256" key="1">
    <source>
        <dbReference type="ARBA" id="ARBA00010243"/>
    </source>
</evidence>
<dbReference type="GO" id="GO:0046872">
    <property type="term" value="F:metal ion binding"/>
    <property type="evidence" value="ECO:0007669"/>
    <property type="project" value="UniProtKB-KW"/>
</dbReference>
<evidence type="ECO:0000259" key="7">
    <source>
        <dbReference type="PROSITE" id="PS50249"/>
    </source>
</evidence>
<dbReference type="PROSITE" id="PS50249">
    <property type="entry name" value="MPN"/>
    <property type="match status" value="1"/>
</dbReference>
<keyword evidence="6" id="KW-0482">Metalloprotease</keyword>
<dbReference type="InterPro" id="IPR025657">
    <property type="entry name" value="RadC_JAB"/>
</dbReference>